<dbReference type="SUPFAM" id="SSF55874">
    <property type="entry name" value="ATPase domain of HSP90 chaperone/DNA topoisomerase II/histidine kinase"/>
    <property type="match status" value="1"/>
</dbReference>
<dbReference type="SMART" id="SM00388">
    <property type="entry name" value="HisKA"/>
    <property type="match status" value="1"/>
</dbReference>
<dbReference type="Gene3D" id="3.10.450.50">
    <property type="match status" value="1"/>
</dbReference>
<name>A0A6M1SYV5_9BACT</name>
<dbReference type="PROSITE" id="PS50109">
    <property type="entry name" value="HIS_KIN"/>
    <property type="match status" value="1"/>
</dbReference>
<dbReference type="InterPro" id="IPR037401">
    <property type="entry name" value="SnoaL-like"/>
</dbReference>
<dbReference type="Pfam" id="PF02518">
    <property type="entry name" value="HATPase_c"/>
    <property type="match status" value="1"/>
</dbReference>
<keyword evidence="3" id="KW-0597">Phosphoprotein</keyword>
<comment type="catalytic activity">
    <reaction evidence="1">
        <text>ATP + protein L-histidine = ADP + protein N-phospho-L-histidine.</text>
        <dbReference type="EC" id="2.7.13.3"/>
    </reaction>
</comment>
<dbReference type="RefSeq" id="WP_165139326.1">
    <property type="nucleotide sequence ID" value="NZ_JAALLT010000001.1"/>
</dbReference>
<keyword evidence="7" id="KW-1185">Reference proteome</keyword>
<dbReference type="InterPro" id="IPR036097">
    <property type="entry name" value="HisK_dim/P_sf"/>
</dbReference>
<evidence type="ECO:0000256" key="2">
    <source>
        <dbReference type="ARBA" id="ARBA00012438"/>
    </source>
</evidence>
<dbReference type="SUPFAM" id="SSF47384">
    <property type="entry name" value="Homodimeric domain of signal transducing histidine kinase"/>
    <property type="match status" value="1"/>
</dbReference>
<dbReference type="Pfam" id="PF13474">
    <property type="entry name" value="SnoaL_3"/>
    <property type="match status" value="1"/>
</dbReference>
<evidence type="ECO:0000259" key="5">
    <source>
        <dbReference type="PROSITE" id="PS50109"/>
    </source>
</evidence>
<dbReference type="PANTHER" id="PTHR43065:SF42">
    <property type="entry name" value="TWO-COMPONENT SENSOR PPRA"/>
    <property type="match status" value="1"/>
</dbReference>
<evidence type="ECO:0000256" key="1">
    <source>
        <dbReference type="ARBA" id="ARBA00000085"/>
    </source>
</evidence>
<feature type="domain" description="Histidine kinase" evidence="5">
    <location>
        <begin position="187"/>
        <end position="434"/>
    </location>
</feature>
<evidence type="ECO:0000313" key="6">
    <source>
        <dbReference type="EMBL" id="NGP75747.1"/>
    </source>
</evidence>
<dbReference type="PRINTS" id="PR00344">
    <property type="entry name" value="BCTRLSENSOR"/>
</dbReference>
<sequence>MREKKLQALEEAFEKIMAISLNQIPLDNIEELVADDVMGYGTTLDEEIYDLEGYREQIKTQEEQAKKLGLNFNFDREHVYSRLSPEEDTALFVEQIRLSVTSDEISNEFDFRFTCLLEYINGSWKLVHWHGSIPSDIQDDTWHVNEWMAEKKKLEQQVKERTKELKALQEQLIHQEKLASLGQLTAGIAHEIKNPLNFVNNFSELSIELIDEAREELEAFSDEPEEILAILDDIEANLKKIYDHGSRADNIVKSMLLHSKGGSGTKQPTDLNSLVEEYLTLSFHGMRAGSDPINVDIQMDLDSSVGKVALNPEDMSRVFINLFNNAFDAMREKLTADNQLYGESDNKYEPKLTVRTISEGSSVTVEIEDNGPGIPEDIRDKIMQPFYTTKKGTLGTGLGLSITNDIIKAHGGKIEISSIPGEKTIFSISLHSKE</sequence>
<dbReference type="EMBL" id="JAALLT010000001">
    <property type="protein sequence ID" value="NGP75747.1"/>
    <property type="molecule type" value="Genomic_DNA"/>
</dbReference>
<evidence type="ECO:0000256" key="3">
    <source>
        <dbReference type="ARBA" id="ARBA00022553"/>
    </source>
</evidence>
<comment type="caution">
    <text evidence="6">The sequence shown here is derived from an EMBL/GenBank/DDBJ whole genome shotgun (WGS) entry which is preliminary data.</text>
</comment>
<dbReference type="InterPro" id="IPR003661">
    <property type="entry name" value="HisK_dim/P_dom"/>
</dbReference>
<evidence type="ECO:0000256" key="4">
    <source>
        <dbReference type="SAM" id="Coils"/>
    </source>
</evidence>
<dbReference type="CDD" id="cd00082">
    <property type="entry name" value="HisKA"/>
    <property type="match status" value="1"/>
</dbReference>
<dbReference type="EC" id="2.7.13.3" evidence="2"/>
<dbReference type="InterPro" id="IPR032710">
    <property type="entry name" value="NTF2-like_dom_sf"/>
</dbReference>
<feature type="coiled-coil region" evidence="4">
    <location>
        <begin position="44"/>
        <end position="71"/>
    </location>
</feature>
<dbReference type="Gene3D" id="1.10.287.130">
    <property type="match status" value="1"/>
</dbReference>
<feature type="coiled-coil region" evidence="4">
    <location>
        <begin position="144"/>
        <end position="178"/>
    </location>
</feature>
<keyword evidence="4" id="KW-0175">Coiled coil</keyword>
<proteinExistence type="predicted"/>
<protein>
    <recommendedName>
        <fullName evidence="2">histidine kinase</fullName>
        <ecNumber evidence="2">2.7.13.3</ecNumber>
    </recommendedName>
</protein>
<reference evidence="6 7" key="1">
    <citation type="submission" date="2020-02" db="EMBL/GenBank/DDBJ databases">
        <title>Balneolaceae bacterium YR4-1, complete genome.</title>
        <authorList>
            <person name="Li Y."/>
            <person name="Wu S."/>
        </authorList>
    </citation>
    <scope>NUCLEOTIDE SEQUENCE [LARGE SCALE GENOMIC DNA]</scope>
    <source>
        <strain evidence="6 7">YR4-1</strain>
    </source>
</reference>
<dbReference type="InterPro" id="IPR003594">
    <property type="entry name" value="HATPase_dom"/>
</dbReference>
<dbReference type="SUPFAM" id="SSF54427">
    <property type="entry name" value="NTF2-like"/>
    <property type="match status" value="1"/>
</dbReference>
<accession>A0A6M1SYV5</accession>
<dbReference type="InterPro" id="IPR005467">
    <property type="entry name" value="His_kinase_dom"/>
</dbReference>
<dbReference type="GO" id="GO:0000155">
    <property type="term" value="F:phosphorelay sensor kinase activity"/>
    <property type="evidence" value="ECO:0007669"/>
    <property type="project" value="InterPro"/>
</dbReference>
<dbReference type="Gene3D" id="3.30.565.10">
    <property type="entry name" value="Histidine kinase-like ATPase, C-terminal domain"/>
    <property type="match status" value="1"/>
</dbReference>
<organism evidence="6 7">
    <name type="scientific">Halalkalibaculum roseum</name>
    <dbReference type="NCBI Taxonomy" id="2709311"/>
    <lineage>
        <taxon>Bacteria</taxon>
        <taxon>Pseudomonadati</taxon>
        <taxon>Balneolota</taxon>
        <taxon>Balneolia</taxon>
        <taxon>Balneolales</taxon>
        <taxon>Balneolaceae</taxon>
        <taxon>Halalkalibaculum</taxon>
    </lineage>
</organism>
<dbReference type="InterPro" id="IPR036890">
    <property type="entry name" value="HATPase_C_sf"/>
</dbReference>
<evidence type="ECO:0000313" key="7">
    <source>
        <dbReference type="Proteomes" id="UP000473278"/>
    </source>
</evidence>
<dbReference type="Pfam" id="PF00512">
    <property type="entry name" value="HisKA"/>
    <property type="match status" value="1"/>
</dbReference>
<dbReference type="SMART" id="SM00387">
    <property type="entry name" value="HATPase_c"/>
    <property type="match status" value="1"/>
</dbReference>
<dbReference type="PANTHER" id="PTHR43065">
    <property type="entry name" value="SENSOR HISTIDINE KINASE"/>
    <property type="match status" value="1"/>
</dbReference>
<dbReference type="InterPro" id="IPR004358">
    <property type="entry name" value="Sig_transdc_His_kin-like_C"/>
</dbReference>
<dbReference type="AlphaFoldDB" id="A0A6M1SYV5"/>
<gene>
    <name evidence="6" type="ORF">G3570_03830</name>
</gene>
<dbReference type="Proteomes" id="UP000473278">
    <property type="component" value="Unassembled WGS sequence"/>
</dbReference>